<name>A0ABV6DHA0_9BACL</name>
<keyword evidence="1" id="KW-0805">Transcription regulation</keyword>
<dbReference type="PROSITE" id="PS00041">
    <property type="entry name" value="HTH_ARAC_FAMILY_1"/>
    <property type="match status" value="1"/>
</dbReference>
<evidence type="ECO:0000259" key="6">
    <source>
        <dbReference type="PROSITE" id="PS01124"/>
    </source>
</evidence>
<dbReference type="SMART" id="SM00448">
    <property type="entry name" value="REC"/>
    <property type="match status" value="1"/>
</dbReference>
<reference evidence="8 9" key="1">
    <citation type="submission" date="2024-09" db="EMBL/GenBank/DDBJ databases">
        <authorList>
            <person name="Sun Q."/>
            <person name="Mori K."/>
        </authorList>
    </citation>
    <scope>NUCLEOTIDE SEQUENCE [LARGE SCALE GENOMIC DNA]</scope>
    <source>
        <strain evidence="8 9">CCM 7759</strain>
    </source>
</reference>
<dbReference type="Proteomes" id="UP001589776">
    <property type="component" value="Unassembled WGS sequence"/>
</dbReference>
<feature type="compositionally biased region" description="Basic and acidic residues" evidence="5">
    <location>
        <begin position="123"/>
        <end position="139"/>
    </location>
</feature>
<dbReference type="InterPro" id="IPR011006">
    <property type="entry name" value="CheY-like_superfamily"/>
</dbReference>
<dbReference type="Gene3D" id="3.40.50.2300">
    <property type="match status" value="1"/>
</dbReference>
<dbReference type="Pfam" id="PF00072">
    <property type="entry name" value="Response_reg"/>
    <property type="match status" value="1"/>
</dbReference>
<evidence type="ECO:0000256" key="3">
    <source>
        <dbReference type="ARBA" id="ARBA00023163"/>
    </source>
</evidence>
<dbReference type="Gene3D" id="1.10.10.60">
    <property type="entry name" value="Homeodomain-like"/>
    <property type="match status" value="2"/>
</dbReference>
<keyword evidence="4" id="KW-0597">Phosphoprotein</keyword>
<organism evidence="8 9">
    <name type="scientific">Paenibacillus chartarius</name>
    <dbReference type="NCBI Taxonomy" id="747481"/>
    <lineage>
        <taxon>Bacteria</taxon>
        <taxon>Bacillati</taxon>
        <taxon>Bacillota</taxon>
        <taxon>Bacilli</taxon>
        <taxon>Bacillales</taxon>
        <taxon>Paenibacillaceae</taxon>
        <taxon>Paenibacillus</taxon>
    </lineage>
</organism>
<keyword evidence="2" id="KW-0238">DNA-binding</keyword>
<gene>
    <name evidence="8" type="ORF">ACFFK0_06080</name>
</gene>
<protein>
    <submittedName>
        <fullName evidence="8">Response regulator</fullName>
    </submittedName>
</protein>
<keyword evidence="3" id="KW-0804">Transcription</keyword>
<dbReference type="PANTHER" id="PTHR43280">
    <property type="entry name" value="ARAC-FAMILY TRANSCRIPTIONAL REGULATOR"/>
    <property type="match status" value="1"/>
</dbReference>
<feature type="region of interest" description="Disordered" evidence="5">
    <location>
        <begin position="123"/>
        <end position="149"/>
    </location>
</feature>
<dbReference type="PRINTS" id="PR00032">
    <property type="entry name" value="HTHARAC"/>
</dbReference>
<dbReference type="PROSITE" id="PS01124">
    <property type="entry name" value="HTH_ARAC_FAMILY_2"/>
    <property type="match status" value="1"/>
</dbReference>
<feature type="domain" description="Response regulatory" evidence="7">
    <location>
        <begin position="4"/>
        <end position="123"/>
    </location>
</feature>
<dbReference type="CDD" id="cd17536">
    <property type="entry name" value="REC_YesN-like"/>
    <property type="match status" value="1"/>
</dbReference>
<evidence type="ECO:0000256" key="1">
    <source>
        <dbReference type="ARBA" id="ARBA00023015"/>
    </source>
</evidence>
<feature type="domain" description="HTH araC/xylS-type" evidence="6">
    <location>
        <begin position="163"/>
        <end position="261"/>
    </location>
</feature>
<sequence>MHGKILIADDERLTRNGIVRSLSRWAGDRYDVLTAENGWTALQLLREHRWAVDLLITDIRMPSLDGLQLIRYACEEGARIPAIVLTGYADFEYARTALRYGAVRYLLKPAEEEHIVQAVEEGLERASSEQRQAGERSDDSNAEMGPRGAAAEGRAAVSNPFIRQAVDYIDHNLNRMLPAKNVAGLVHLNVSYFSVLFKNETGVSFSDYVTKRRLQKAKELLVRTNLMVYEIAEQTGYQSASYFVKVFQEAEGMTPKMYRNTHR</sequence>
<evidence type="ECO:0000256" key="2">
    <source>
        <dbReference type="ARBA" id="ARBA00023125"/>
    </source>
</evidence>
<proteinExistence type="predicted"/>
<dbReference type="SUPFAM" id="SSF52172">
    <property type="entry name" value="CheY-like"/>
    <property type="match status" value="1"/>
</dbReference>
<dbReference type="SMART" id="SM00342">
    <property type="entry name" value="HTH_ARAC"/>
    <property type="match status" value="1"/>
</dbReference>
<dbReference type="InterPro" id="IPR018062">
    <property type="entry name" value="HTH_AraC-typ_CS"/>
</dbReference>
<evidence type="ECO:0000313" key="9">
    <source>
        <dbReference type="Proteomes" id="UP001589776"/>
    </source>
</evidence>
<evidence type="ECO:0000256" key="5">
    <source>
        <dbReference type="SAM" id="MobiDB-lite"/>
    </source>
</evidence>
<feature type="modified residue" description="4-aspartylphosphate" evidence="4">
    <location>
        <position position="58"/>
    </location>
</feature>
<evidence type="ECO:0000256" key="4">
    <source>
        <dbReference type="PROSITE-ProRule" id="PRU00169"/>
    </source>
</evidence>
<dbReference type="InterPro" id="IPR009057">
    <property type="entry name" value="Homeodomain-like_sf"/>
</dbReference>
<dbReference type="PANTHER" id="PTHR43280:SF28">
    <property type="entry name" value="HTH-TYPE TRANSCRIPTIONAL ACTIVATOR RHAS"/>
    <property type="match status" value="1"/>
</dbReference>
<comment type="caution">
    <text evidence="8">The sequence shown here is derived from an EMBL/GenBank/DDBJ whole genome shotgun (WGS) entry which is preliminary data.</text>
</comment>
<accession>A0ABV6DHA0</accession>
<dbReference type="EMBL" id="JBHLWN010000025">
    <property type="protein sequence ID" value="MFC0212024.1"/>
    <property type="molecule type" value="Genomic_DNA"/>
</dbReference>
<dbReference type="SUPFAM" id="SSF46689">
    <property type="entry name" value="Homeodomain-like"/>
    <property type="match status" value="2"/>
</dbReference>
<keyword evidence="9" id="KW-1185">Reference proteome</keyword>
<evidence type="ECO:0000313" key="8">
    <source>
        <dbReference type="EMBL" id="MFC0212024.1"/>
    </source>
</evidence>
<dbReference type="InterPro" id="IPR001789">
    <property type="entry name" value="Sig_transdc_resp-reg_receiver"/>
</dbReference>
<dbReference type="PROSITE" id="PS50110">
    <property type="entry name" value="RESPONSE_REGULATORY"/>
    <property type="match status" value="1"/>
</dbReference>
<evidence type="ECO:0000259" key="7">
    <source>
        <dbReference type="PROSITE" id="PS50110"/>
    </source>
</evidence>
<dbReference type="InterPro" id="IPR018060">
    <property type="entry name" value="HTH_AraC"/>
</dbReference>
<dbReference type="InterPro" id="IPR020449">
    <property type="entry name" value="Tscrpt_reg_AraC-type_HTH"/>
</dbReference>
<dbReference type="RefSeq" id="WP_377469082.1">
    <property type="nucleotide sequence ID" value="NZ_JBHLWN010000025.1"/>
</dbReference>
<dbReference type="Pfam" id="PF12833">
    <property type="entry name" value="HTH_18"/>
    <property type="match status" value="1"/>
</dbReference>